<dbReference type="InterPro" id="IPR012334">
    <property type="entry name" value="Pectin_lyas_fold"/>
</dbReference>
<name>A0A645F827_9ZZZZ</name>
<dbReference type="InterPro" id="IPR011050">
    <property type="entry name" value="Pectin_lyase_fold/virulence"/>
</dbReference>
<dbReference type="Gene3D" id="2.160.20.10">
    <property type="entry name" value="Single-stranded right-handed beta-helix, Pectin lyase-like"/>
    <property type="match status" value="1"/>
</dbReference>
<evidence type="ECO:0008006" key="2">
    <source>
        <dbReference type="Google" id="ProtNLM"/>
    </source>
</evidence>
<protein>
    <recommendedName>
        <fullName evidence="2">Periplasmic copper-binding protein NosD beta helix domain-containing protein</fullName>
    </recommendedName>
</protein>
<reference evidence="1" key="1">
    <citation type="submission" date="2019-08" db="EMBL/GenBank/DDBJ databases">
        <authorList>
            <person name="Kucharzyk K."/>
            <person name="Murdoch R.W."/>
            <person name="Higgins S."/>
            <person name="Loffler F."/>
        </authorList>
    </citation>
    <scope>NUCLEOTIDE SEQUENCE</scope>
</reference>
<accession>A0A645F827</accession>
<proteinExistence type="predicted"/>
<organism evidence="1">
    <name type="scientific">bioreactor metagenome</name>
    <dbReference type="NCBI Taxonomy" id="1076179"/>
    <lineage>
        <taxon>unclassified sequences</taxon>
        <taxon>metagenomes</taxon>
        <taxon>ecological metagenomes</taxon>
    </lineage>
</organism>
<sequence>MIGNYIGTDITGTKAIGNQDGVVMWTSGNHRVGGTRPGEANLISGNQNGVQLNGYGVTDNLVLGNIIGYDADGKPMPNECAISINMGQKHAVIGGYTSAEGNRIYDGSISMRVSESGAQGHFFAGNVFENAKGLNLFLESGANHNFVQGNTFGKTSSNSIRVDYGEGNLLRGNVFTGGKPQDAILLLEGGNGAISAPEAKGTPDGVVGKTVPFGCVEVYRLDAAAITPLGFAVADKDGVFSYSNVALTSGTKAVLLVSDAMGNTSAFSGILTIPNG</sequence>
<gene>
    <name evidence="1" type="ORF">SDC9_155928</name>
</gene>
<comment type="caution">
    <text evidence="1">The sequence shown here is derived from an EMBL/GenBank/DDBJ whole genome shotgun (WGS) entry which is preliminary data.</text>
</comment>
<dbReference type="EMBL" id="VSSQ01054720">
    <property type="protein sequence ID" value="MPN08643.1"/>
    <property type="molecule type" value="Genomic_DNA"/>
</dbReference>
<dbReference type="SUPFAM" id="SSF51126">
    <property type="entry name" value="Pectin lyase-like"/>
    <property type="match status" value="1"/>
</dbReference>
<dbReference type="AlphaFoldDB" id="A0A645F827"/>
<evidence type="ECO:0000313" key="1">
    <source>
        <dbReference type="EMBL" id="MPN08643.1"/>
    </source>
</evidence>